<keyword evidence="6" id="KW-0178">Competence</keyword>
<evidence type="ECO:0000256" key="3">
    <source>
        <dbReference type="ARBA" id="ARBA00009039"/>
    </source>
</evidence>
<proteinExistence type="inferred from homology"/>
<dbReference type="GO" id="GO:0005576">
    <property type="term" value="C:extracellular region"/>
    <property type="evidence" value="ECO:0007669"/>
    <property type="project" value="UniProtKB-SubCell"/>
</dbReference>
<gene>
    <name evidence="7" type="ORF">EJA00_03890</name>
</gene>
<dbReference type="GO" id="GO:0005186">
    <property type="term" value="F:pheromone activity"/>
    <property type="evidence" value="ECO:0007669"/>
    <property type="project" value="UniProtKB-KW"/>
</dbReference>
<organism evidence="7 8">
    <name type="scientific">Streptococcus suis</name>
    <dbReference type="NCBI Taxonomy" id="1307"/>
    <lineage>
        <taxon>Bacteria</taxon>
        <taxon>Bacillati</taxon>
        <taxon>Bacillota</taxon>
        <taxon>Bacilli</taxon>
        <taxon>Lactobacillales</taxon>
        <taxon>Streptococcaceae</taxon>
        <taxon>Streptococcus</taxon>
    </lineage>
</organism>
<keyword evidence="5" id="KW-0588">Pheromone</keyword>
<comment type="subcellular location">
    <subcellularLocation>
        <location evidence="2">Secreted</location>
    </subcellularLocation>
</comment>
<evidence type="ECO:0000313" key="8">
    <source>
        <dbReference type="Proteomes" id="UP000273973"/>
    </source>
</evidence>
<dbReference type="RefSeq" id="WP_079397595.1">
    <property type="nucleotide sequence ID" value="NZ_CEEO01000020.1"/>
</dbReference>
<dbReference type="GO" id="GO:0030420">
    <property type="term" value="P:establishment of competence for transformation"/>
    <property type="evidence" value="ECO:0007669"/>
    <property type="project" value="UniProtKB-KW"/>
</dbReference>
<sequence>MDKQKHNTSFTQLSDTELQSITGGDWWTDFFKGKVNFPFQTLPGNHRQG</sequence>
<dbReference type="EMBL" id="RSDG01000018">
    <property type="protein sequence ID" value="RRR49366.1"/>
    <property type="molecule type" value="Genomic_DNA"/>
</dbReference>
<evidence type="ECO:0000256" key="6">
    <source>
        <dbReference type="ARBA" id="ARBA00023287"/>
    </source>
</evidence>
<evidence type="ECO:0000256" key="1">
    <source>
        <dbReference type="ARBA" id="ARBA00002667"/>
    </source>
</evidence>
<reference evidence="7 8" key="1">
    <citation type="submission" date="2018-11" db="EMBL/GenBank/DDBJ databases">
        <authorList>
            <person name="Stevens M.J."/>
            <person name="Cernela N."/>
            <person name="Spoerry Serrano N."/>
            <person name="Schmitt S."/>
            <person name="Schrenzel J."/>
            <person name="Stephan R."/>
        </authorList>
    </citation>
    <scope>NUCLEOTIDE SEQUENCE [LARGE SCALE GENOMIC DNA]</scope>
    <source>
        <strain evidence="7 8">SS1014</strain>
    </source>
</reference>
<name>A0A0Z8E8I0_STRSU</name>
<evidence type="ECO:0000256" key="5">
    <source>
        <dbReference type="ARBA" id="ARBA00023044"/>
    </source>
</evidence>
<dbReference type="AlphaFoldDB" id="A0A0Z8E8I0"/>
<dbReference type="Pfam" id="PF03047">
    <property type="entry name" value="ComC"/>
    <property type="match status" value="1"/>
</dbReference>
<dbReference type="InterPro" id="IPR004288">
    <property type="entry name" value="Competence_ComC"/>
</dbReference>
<dbReference type="Proteomes" id="UP000273973">
    <property type="component" value="Unassembled WGS sequence"/>
</dbReference>
<evidence type="ECO:0000256" key="4">
    <source>
        <dbReference type="ARBA" id="ARBA00022525"/>
    </source>
</evidence>
<reference evidence="7 8" key="2">
    <citation type="submission" date="2018-12" db="EMBL/GenBank/DDBJ databases">
        <title>Whole-genome sequences of fifteen clinical Streptococcus suis strains isolated from pigs between 2006 and 2018.</title>
        <authorList>
            <person name="Stevens M.J.A."/>
            <person name="Cernela N."/>
            <person name="Spoerry Serrano N."/>
            <person name="Schmitt S."/>
            <person name="Schrenzel J."/>
            <person name="Stephan R."/>
        </authorList>
    </citation>
    <scope>NUCLEOTIDE SEQUENCE [LARGE SCALE GENOMIC DNA]</scope>
    <source>
        <strain evidence="7 8">SS1014</strain>
    </source>
</reference>
<evidence type="ECO:0000256" key="2">
    <source>
        <dbReference type="ARBA" id="ARBA00004613"/>
    </source>
</evidence>
<dbReference type="InterPro" id="IPR010133">
    <property type="entry name" value="Bacteriocin_signal_seq"/>
</dbReference>
<evidence type="ECO:0000313" key="7">
    <source>
        <dbReference type="EMBL" id="RRR49366.1"/>
    </source>
</evidence>
<protein>
    <submittedName>
        <fullName evidence="7">ComC/BlpC family peptide pheromone/bacteriocin</fullName>
    </submittedName>
</protein>
<accession>A0A0Z8E8I0</accession>
<dbReference type="NCBIfam" id="TIGR01847">
    <property type="entry name" value="bacteriocin_sig"/>
    <property type="match status" value="1"/>
</dbReference>
<comment type="function">
    <text evidence="1">Acts as a pheromone, induces cells to develop competence for genetic transformation.</text>
</comment>
<comment type="similarity">
    <text evidence="3">Belongs to the ComC family.</text>
</comment>
<keyword evidence="4" id="KW-0964">Secreted</keyword>
<comment type="caution">
    <text evidence="7">The sequence shown here is derived from an EMBL/GenBank/DDBJ whole genome shotgun (WGS) entry which is preliminary data.</text>
</comment>